<evidence type="ECO:0000256" key="1">
    <source>
        <dbReference type="ARBA" id="ARBA00022737"/>
    </source>
</evidence>
<proteinExistence type="predicted"/>
<dbReference type="Proteomes" id="UP001596066">
    <property type="component" value="Unassembled WGS sequence"/>
</dbReference>
<sequence>MSEGFKHSAEATDKLAEHFKVGSTKLTSSGDNHLGRAKSHFGRTKGRGGLAQAAEGGVEKLMESLTKGQQTLGKHLDDVGTGLKKTSANHRTHEESVARNLTSITSGTAQPKTVPSNPWGGKSFASVVSGDSGPSKPTPAAPKPAPPKSPNVRLNSTDPKPQGRPLVAKPAKSDPVDIASGEVLFGQTDVGLDAALPLVLARTHLSGYRIGGWFGTSWASTLDQRLELDDEGVLFAADDGMVLVYPVPEPGAAVHPVEGPRWPLHWDGTAGGGMRITDPRSGISRHFAQPATGPGPHTRAAGALQLPLSAITDRNGNRIEVRYGPGGVPTEVCHSGGYRIGVTTAGQRISALTLLPAATAPVPATADPETADPATADTTEDTAVDTAGPEEQPITLVRYGYDGNGQLSAVTDSSDLAMQFTYDGSARLTSWTDRVGYRYRYVYDRSGRCVQTRGDGGFLDAFFAYDAEQRVTTMTDAVGNRTVYQLDEWGRLVRETSPHGAVATFEWDRYGQLLSRTDPLGRTSSFTYDEHGNLAVSTLPDGTTSSAAYDRGHRVTALTAMDGAQWAYEYDEHGNTTATVDPLGARTAYTYDEHGRPASVTDALGGTSLVGFDPAGLTVSLTDALGAVSHCVRDRFGRPSAVTDALGNTTTFGWTLEGRPAWRQDPDGGRHEWTHDAEGRVVTHRDPSGAVTTAEYGAFGKLTARTGPDGDRYTFEYDGQLRLTAVTNPAGARWTYRHDPVGGVVEETDFAGRTLRYERDLTGSLTARTNAAGQRVEYVRDLRGRTAEVHADGRVTTFTFDGAGRVLTAGDGRTGVRRSYDAVGRMVAEECEGGVTAFTYDLLGRPTGRRTPHGIESRWTYTAVGLPETLTGPGGALRFHYDRAGREVRREFGQVVIDRGFDGLDRLTGQQVSAAGRLLGRQEYAFLPGGRLTESTDQLLGTRTAELDGGGRVTALTGATWQERYAYDQLGNVVASQLPGADGTTTGELAVEGGRLRRAGRTSYEYDAQGRLVKQTRRLLSGGELSWQYTWDSHDQLGSVALPDGSLCRFRYDPFGRRRGKQHLAADGVSVLAETVFTWDGELLVEQVVTRAGQPGRRVTGWEWTQSGVRPLAQTDLLLPAADAPQAEIDRRFHAIVTDLVGSPTELVDEHGAVHWQQRTTLWGEPLPGAVEEIACPLRFPGQYLDDETGLHYNVFRYYDPATARYLSSDPIGLGGGVNPYAYVGDPRRIADPLGLDPDMIDLFHGTNGNGASAIEQHGINPQVRPRPMDFGHGGFYLTNDYDQAAQWAQRQGTRRGQPVNGGPAVMHFQVSRSELEELNGRRFSSHQDTSNFIAHHRNDLDGSQMHNYDNVEGKMLMNLRDWSADNSTPMRLKGHQIAFYKQPGIDLISNGYKGRV</sequence>
<name>A0ABW0VAE3_9ACTN</name>
<feature type="compositionally biased region" description="Basic residues" evidence="2">
    <location>
        <begin position="35"/>
        <end position="46"/>
    </location>
</feature>
<feature type="region of interest" description="Disordered" evidence="2">
    <location>
        <begin position="77"/>
        <end position="173"/>
    </location>
</feature>
<dbReference type="SUPFAM" id="SSF56399">
    <property type="entry name" value="ADP-ribosylation"/>
    <property type="match status" value="1"/>
</dbReference>
<dbReference type="Pfam" id="PF13151">
    <property type="entry name" value="DUF3990"/>
    <property type="match status" value="1"/>
</dbReference>
<dbReference type="PANTHER" id="PTHR32305:SF15">
    <property type="entry name" value="PROTEIN RHSA-RELATED"/>
    <property type="match status" value="1"/>
</dbReference>
<dbReference type="NCBIfam" id="TIGR01643">
    <property type="entry name" value="YD_repeat_2x"/>
    <property type="match status" value="11"/>
</dbReference>
<dbReference type="Pfam" id="PF05593">
    <property type="entry name" value="RHS_repeat"/>
    <property type="match status" value="3"/>
</dbReference>
<feature type="region of interest" description="Disordered" evidence="2">
    <location>
        <begin position="24"/>
        <end position="55"/>
    </location>
</feature>
<evidence type="ECO:0000259" key="3">
    <source>
        <dbReference type="Pfam" id="PF20148"/>
    </source>
</evidence>
<dbReference type="EMBL" id="JBHSOC010000020">
    <property type="protein sequence ID" value="MFC5642513.1"/>
    <property type="molecule type" value="Genomic_DNA"/>
</dbReference>
<feature type="compositionally biased region" description="Polar residues" evidence="2">
    <location>
        <begin position="99"/>
        <end position="116"/>
    </location>
</feature>
<dbReference type="InterPro" id="IPR050708">
    <property type="entry name" value="T6SS_VgrG/RHS"/>
</dbReference>
<feature type="domain" description="DUF6531" evidence="3">
    <location>
        <begin position="174"/>
        <end position="245"/>
    </location>
</feature>
<evidence type="ECO:0000313" key="5">
    <source>
        <dbReference type="EMBL" id="MFC5642513.1"/>
    </source>
</evidence>
<keyword evidence="1" id="KW-0677">Repeat</keyword>
<feature type="compositionally biased region" description="Pro residues" evidence="2">
    <location>
        <begin position="136"/>
        <end position="149"/>
    </location>
</feature>
<feature type="domain" description="Teneurin-like YD-shell" evidence="4">
    <location>
        <begin position="442"/>
        <end position="598"/>
    </location>
</feature>
<evidence type="ECO:0000256" key="2">
    <source>
        <dbReference type="SAM" id="MobiDB-lite"/>
    </source>
</evidence>
<dbReference type="Gene3D" id="2.180.10.10">
    <property type="entry name" value="RHS repeat-associated core"/>
    <property type="match status" value="2"/>
</dbReference>
<dbReference type="Pfam" id="PF20148">
    <property type="entry name" value="DUF6531"/>
    <property type="match status" value="1"/>
</dbReference>
<feature type="compositionally biased region" description="Low complexity" evidence="2">
    <location>
        <begin position="363"/>
        <end position="377"/>
    </location>
</feature>
<evidence type="ECO:0000313" key="6">
    <source>
        <dbReference type="Proteomes" id="UP001596066"/>
    </source>
</evidence>
<dbReference type="Pfam" id="PF25023">
    <property type="entry name" value="TEN_YD-shell"/>
    <property type="match status" value="2"/>
</dbReference>
<accession>A0ABW0VAE3</accession>
<dbReference type="InterPro" id="IPR006530">
    <property type="entry name" value="YD"/>
</dbReference>
<dbReference type="InterPro" id="IPR031325">
    <property type="entry name" value="RHS_repeat"/>
</dbReference>
<gene>
    <name evidence="5" type="ORF">ACFPZF_14280</name>
</gene>
<dbReference type="InterPro" id="IPR025051">
    <property type="entry name" value="DUF3990"/>
</dbReference>
<organism evidence="5 6">
    <name type="scientific">Kitasatospora cinereorecta</name>
    <dbReference type="NCBI Taxonomy" id="285560"/>
    <lineage>
        <taxon>Bacteria</taxon>
        <taxon>Bacillati</taxon>
        <taxon>Actinomycetota</taxon>
        <taxon>Actinomycetes</taxon>
        <taxon>Kitasatosporales</taxon>
        <taxon>Streptomycetaceae</taxon>
        <taxon>Kitasatospora</taxon>
    </lineage>
</organism>
<dbReference type="InterPro" id="IPR022385">
    <property type="entry name" value="Rhs_assc_core"/>
</dbReference>
<comment type="caution">
    <text evidence="5">The sequence shown here is derived from an EMBL/GenBank/DDBJ whole genome shotgun (WGS) entry which is preliminary data.</text>
</comment>
<dbReference type="RefSeq" id="WP_346141127.1">
    <property type="nucleotide sequence ID" value="NZ_BAAAUA010000003.1"/>
</dbReference>
<dbReference type="NCBIfam" id="TIGR03696">
    <property type="entry name" value="Rhs_assc_core"/>
    <property type="match status" value="1"/>
</dbReference>
<protein>
    <submittedName>
        <fullName evidence="5">RHS repeat-associated core domain-containing protein</fullName>
    </submittedName>
</protein>
<dbReference type="PANTHER" id="PTHR32305">
    <property type="match status" value="1"/>
</dbReference>
<dbReference type="InterPro" id="IPR056823">
    <property type="entry name" value="TEN-like_YD-shell"/>
</dbReference>
<feature type="domain" description="Teneurin-like YD-shell" evidence="4">
    <location>
        <begin position="893"/>
        <end position="1062"/>
    </location>
</feature>
<keyword evidence="6" id="KW-1185">Reference proteome</keyword>
<feature type="region of interest" description="Disordered" evidence="2">
    <location>
        <begin position="363"/>
        <end position="386"/>
    </location>
</feature>
<dbReference type="InterPro" id="IPR045351">
    <property type="entry name" value="DUF6531"/>
</dbReference>
<evidence type="ECO:0000259" key="4">
    <source>
        <dbReference type="Pfam" id="PF25023"/>
    </source>
</evidence>
<reference evidence="6" key="1">
    <citation type="journal article" date="2019" name="Int. J. Syst. Evol. Microbiol.">
        <title>The Global Catalogue of Microorganisms (GCM) 10K type strain sequencing project: providing services to taxonomists for standard genome sequencing and annotation.</title>
        <authorList>
            <consortium name="The Broad Institute Genomics Platform"/>
            <consortium name="The Broad Institute Genome Sequencing Center for Infectious Disease"/>
            <person name="Wu L."/>
            <person name="Ma J."/>
        </authorList>
    </citation>
    <scope>NUCLEOTIDE SEQUENCE [LARGE SCALE GENOMIC DNA]</scope>
    <source>
        <strain evidence="6">CGMCC 4.1622</strain>
    </source>
</reference>